<evidence type="ECO:0000259" key="12">
    <source>
        <dbReference type="PROSITE" id="PS50972"/>
    </source>
</evidence>
<dbReference type="Proteomes" id="UP001268683">
    <property type="component" value="Chromosome"/>
</dbReference>
<name>A0AA52EHZ9_9PROT</name>
<comment type="pathway">
    <text evidence="3">Cofactor biosynthesis; tetrahydrofolate biosynthesis; 7,8-dihydrofolate from 2-amino-4-hydroxy-6-hydroxymethyl-7,8-dihydropteridine diphosphate and 4-aminobenzoate: step 1/2.</text>
</comment>
<dbReference type="GO" id="GO:0046872">
    <property type="term" value="F:metal ion binding"/>
    <property type="evidence" value="ECO:0007669"/>
    <property type="project" value="UniProtKB-KW"/>
</dbReference>
<dbReference type="EC" id="2.5.1.15" evidence="5"/>
<reference evidence="13" key="1">
    <citation type="submission" date="2023-04" db="EMBL/GenBank/DDBJ databases">
        <title>Complete genome sequence of Temperatibacter marinus.</title>
        <authorList>
            <person name="Rong J.-C."/>
            <person name="Yi M.-L."/>
            <person name="Zhao Q."/>
        </authorList>
    </citation>
    <scope>NUCLEOTIDE SEQUENCE</scope>
    <source>
        <strain evidence="13">NBRC 110045</strain>
    </source>
</reference>
<organism evidence="13 14">
    <name type="scientific">Temperatibacter marinus</name>
    <dbReference type="NCBI Taxonomy" id="1456591"/>
    <lineage>
        <taxon>Bacteria</taxon>
        <taxon>Pseudomonadati</taxon>
        <taxon>Pseudomonadota</taxon>
        <taxon>Alphaproteobacteria</taxon>
        <taxon>Kordiimonadales</taxon>
        <taxon>Temperatibacteraceae</taxon>
        <taxon>Temperatibacter</taxon>
    </lineage>
</organism>
<evidence type="ECO:0000256" key="10">
    <source>
        <dbReference type="ARBA" id="ARBA00022909"/>
    </source>
</evidence>
<evidence type="ECO:0000256" key="11">
    <source>
        <dbReference type="ARBA" id="ARBA00030193"/>
    </source>
</evidence>
<dbReference type="PANTHER" id="PTHR20941">
    <property type="entry name" value="FOLATE SYNTHESIS PROTEINS"/>
    <property type="match status" value="1"/>
</dbReference>
<evidence type="ECO:0000256" key="5">
    <source>
        <dbReference type="ARBA" id="ARBA00012458"/>
    </source>
</evidence>
<sequence length="383" mass="41986">MQTNDLKHLPEGARVYLVPSLPIWGDERSLRLGSTGLGFRSVRVIIRTPETPAHRVFDEYLLWEEVDTLHVSDSIREQINTQLSHLRSPRSSLKLEDVTKDLSFLSPLIMGVLNVTPDSFSDGGDFIDPEHAIVRARRMIAEGADIIDIGGESTRPGAAPVWEGDEAERVIPVILALAKEGVPLSIDTRHSFVMEEALKAGATIINDVSALTYDPESLAVAAQSTAPVILMHSKGESKQQHIYDDVVLDVYDYLAERREVCLQAGISKDRIILDPGIGFGKRVVEDNMALMNSLSLFHSLGSPVLLGASRKRFIGAVTGVEQAKDRMPGSLASALKAFEQGVQIVRVHDVSETKQALKLIQGLHDHALMDQPGLRAERKAEVS</sequence>
<evidence type="ECO:0000256" key="6">
    <source>
        <dbReference type="ARBA" id="ARBA00016919"/>
    </source>
</evidence>
<dbReference type="Pfam" id="PF00809">
    <property type="entry name" value="Pterin_bind"/>
    <property type="match status" value="1"/>
</dbReference>
<dbReference type="KEGG" id="tmk:QGN29_00760"/>
<dbReference type="RefSeq" id="WP_310798731.1">
    <property type="nucleotide sequence ID" value="NZ_CP123872.1"/>
</dbReference>
<dbReference type="AlphaFoldDB" id="A0AA52EHZ9"/>
<dbReference type="PANTHER" id="PTHR20941:SF1">
    <property type="entry name" value="FOLIC ACID SYNTHESIS PROTEIN FOL1"/>
    <property type="match status" value="1"/>
</dbReference>
<evidence type="ECO:0000256" key="1">
    <source>
        <dbReference type="ARBA" id="ARBA00000012"/>
    </source>
</evidence>
<dbReference type="InterPro" id="IPR006390">
    <property type="entry name" value="DHP_synth_dom"/>
</dbReference>
<dbReference type="PROSITE" id="PS00792">
    <property type="entry name" value="DHPS_1"/>
    <property type="match status" value="1"/>
</dbReference>
<dbReference type="CDD" id="cd00739">
    <property type="entry name" value="DHPS"/>
    <property type="match status" value="1"/>
</dbReference>
<dbReference type="PROSITE" id="PS00793">
    <property type="entry name" value="DHPS_2"/>
    <property type="match status" value="1"/>
</dbReference>
<dbReference type="FunFam" id="3.20.20.20:FF:000006">
    <property type="entry name" value="Dihydropteroate synthase"/>
    <property type="match status" value="1"/>
</dbReference>
<evidence type="ECO:0000256" key="2">
    <source>
        <dbReference type="ARBA" id="ARBA00001946"/>
    </source>
</evidence>
<dbReference type="Gene3D" id="3.20.20.20">
    <property type="entry name" value="Dihydropteroate synthase-like"/>
    <property type="match status" value="1"/>
</dbReference>
<comment type="similarity">
    <text evidence="4">Belongs to the DHPS family.</text>
</comment>
<accession>A0AA52EHZ9</accession>
<protein>
    <recommendedName>
        <fullName evidence="6">Dihydropteroate synthase</fullName>
        <ecNumber evidence="5">2.5.1.15</ecNumber>
    </recommendedName>
    <alternativeName>
        <fullName evidence="11">Dihydropteroate pyrophosphorylase</fullName>
    </alternativeName>
</protein>
<dbReference type="EMBL" id="CP123872">
    <property type="protein sequence ID" value="WND02892.1"/>
    <property type="molecule type" value="Genomic_DNA"/>
</dbReference>
<dbReference type="GO" id="GO:0004156">
    <property type="term" value="F:dihydropteroate synthase activity"/>
    <property type="evidence" value="ECO:0007669"/>
    <property type="project" value="UniProtKB-EC"/>
</dbReference>
<keyword evidence="7 13" id="KW-0808">Transferase</keyword>
<dbReference type="InterPro" id="IPR000489">
    <property type="entry name" value="Pterin-binding_dom"/>
</dbReference>
<dbReference type="NCBIfam" id="TIGR01496">
    <property type="entry name" value="DHPS"/>
    <property type="match status" value="1"/>
</dbReference>
<comment type="cofactor">
    <cofactor evidence="2">
        <name>Mg(2+)</name>
        <dbReference type="ChEBI" id="CHEBI:18420"/>
    </cofactor>
</comment>
<feature type="domain" description="Pterin-binding" evidence="12">
    <location>
        <begin position="107"/>
        <end position="358"/>
    </location>
</feature>
<keyword evidence="14" id="KW-1185">Reference proteome</keyword>
<proteinExistence type="inferred from homology"/>
<dbReference type="PROSITE" id="PS50972">
    <property type="entry name" value="PTERIN_BINDING"/>
    <property type="match status" value="1"/>
</dbReference>
<dbReference type="GO" id="GO:0046656">
    <property type="term" value="P:folic acid biosynthetic process"/>
    <property type="evidence" value="ECO:0007669"/>
    <property type="project" value="UniProtKB-KW"/>
</dbReference>
<keyword evidence="10" id="KW-0289">Folate biosynthesis</keyword>
<evidence type="ECO:0000313" key="13">
    <source>
        <dbReference type="EMBL" id="WND02892.1"/>
    </source>
</evidence>
<evidence type="ECO:0000256" key="4">
    <source>
        <dbReference type="ARBA" id="ARBA00009503"/>
    </source>
</evidence>
<evidence type="ECO:0000256" key="3">
    <source>
        <dbReference type="ARBA" id="ARBA00004763"/>
    </source>
</evidence>
<evidence type="ECO:0000256" key="7">
    <source>
        <dbReference type="ARBA" id="ARBA00022679"/>
    </source>
</evidence>
<comment type="catalytic activity">
    <reaction evidence="1">
        <text>(7,8-dihydropterin-6-yl)methyl diphosphate + 4-aminobenzoate = 7,8-dihydropteroate + diphosphate</text>
        <dbReference type="Rhea" id="RHEA:19949"/>
        <dbReference type="ChEBI" id="CHEBI:17836"/>
        <dbReference type="ChEBI" id="CHEBI:17839"/>
        <dbReference type="ChEBI" id="CHEBI:33019"/>
        <dbReference type="ChEBI" id="CHEBI:72950"/>
        <dbReference type="EC" id="2.5.1.15"/>
    </reaction>
</comment>
<keyword evidence="9" id="KW-0460">Magnesium</keyword>
<dbReference type="InterPro" id="IPR045031">
    <property type="entry name" value="DHP_synth-like"/>
</dbReference>
<dbReference type="GO" id="GO:0005829">
    <property type="term" value="C:cytosol"/>
    <property type="evidence" value="ECO:0007669"/>
    <property type="project" value="TreeGrafter"/>
</dbReference>
<gene>
    <name evidence="13" type="primary">folP</name>
    <name evidence="13" type="ORF">QGN29_00760</name>
</gene>
<evidence type="ECO:0000256" key="8">
    <source>
        <dbReference type="ARBA" id="ARBA00022723"/>
    </source>
</evidence>
<dbReference type="InterPro" id="IPR011005">
    <property type="entry name" value="Dihydropteroate_synth-like_sf"/>
</dbReference>
<keyword evidence="8" id="KW-0479">Metal-binding</keyword>
<evidence type="ECO:0000313" key="14">
    <source>
        <dbReference type="Proteomes" id="UP001268683"/>
    </source>
</evidence>
<evidence type="ECO:0000256" key="9">
    <source>
        <dbReference type="ARBA" id="ARBA00022842"/>
    </source>
</evidence>
<dbReference type="SUPFAM" id="SSF51717">
    <property type="entry name" value="Dihydropteroate synthetase-like"/>
    <property type="match status" value="1"/>
</dbReference>
<dbReference type="GO" id="GO:0046654">
    <property type="term" value="P:tetrahydrofolate biosynthetic process"/>
    <property type="evidence" value="ECO:0007669"/>
    <property type="project" value="TreeGrafter"/>
</dbReference>